<gene>
    <name evidence="4" type="ORF">F9C07_13131</name>
</gene>
<evidence type="ECO:0000313" key="4">
    <source>
        <dbReference type="EMBL" id="QRD93083.1"/>
    </source>
</evidence>
<dbReference type="PANTHER" id="PTHR46082:SF6">
    <property type="entry name" value="AAA+ ATPASE DOMAIN-CONTAINING PROTEIN-RELATED"/>
    <property type="match status" value="1"/>
</dbReference>
<keyword evidence="1" id="KW-0677">Repeat</keyword>
<feature type="domain" description="Nephrocystin 3-like N-terminal" evidence="3">
    <location>
        <begin position="339"/>
        <end position="459"/>
    </location>
</feature>
<dbReference type="VEuPathDB" id="FungiDB:F9C07_13131"/>
<evidence type="ECO:0000259" key="3">
    <source>
        <dbReference type="Pfam" id="PF24883"/>
    </source>
</evidence>
<feature type="domain" description="Nucleoside phosphorylase" evidence="2">
    <location>
        <begin position="15"/>
        <end position="166"/>
    </location>
</feature>
<accession>A0A7U2N070</accession>
<dbReference type="Pfam" id="PF24883">
    <property type="entry name" value="NPHP3_N"/>
    <property type="match status" value="1"/>
</dbReference>
<dbReference type="GO" id="GO:0003824">
    <property type="term" value="F:catalytic activity"/>
    <property type="evidence" value="ECO:0007669"/>
    <property type="project" value="InterPro"/>
</dbReference>
<keyword evidence="5" id="KW-1185">Reference proteome</keyword>
<dbReference type="InterPro" id="IPR000845">
    <property type="entry name" value="Nucleoside_phosphorylase_d"/>
</dbReference>
<dbReference type="GO" id="GO:0009116">
    <property type="term" value="P:nucleoside metabolic process"/>
    <property type="evidence" value="ECO:0007669"/>
    <property type="project" value="InterPro"/>
</dbReference>
<reference evidence="5" key="1">
    <citation type="journal article" date="2021" name="G3 (Bethesda)">
        <title>Chromosome assembled and annotated genome sequence of Aspergillus flavus NRRL 3357.</title>
        <authorList>
            <person name="Skerker J.M."/>
            <person name="Pianalto K.M."/>
            <person name="Mondo S.J."/>
            <person name="Yang K."/>
            <person name="Arkin A.P."/>
            <person name="Keller N.P."/>
            <person name="Grigoriev I.V."/>
            <person name="Louise Glass N.L."/>
        </authorList>
    </citation>
    <scope>NUCLEOTIDE SEQUENCE [LARGE SCALE GENOMIC DNA]</scope>
    <source>
        <strain evidence="5">ATCC 200026 / FGSC A1120 / IAM 13836 / NRRL 3357 / JCM 12722 / SRRC 167</strain>
    </source>
</reference>
<evidence type="ECO:0000259" key="2">
    <source>
        <dbReference type="Pfam" id="PF01048"/>
    </source>
</evidence>
<dbReference type="InterPro" id="IPR056884">
    <property type="entry name" value="NPHP3-like_N"/>
</dbReference>
<dbReference type="InterPro" id="IPR035994">
    <property type="entry name" value="Nucleoside_phosphorylase_sf"/>
</dbReference>
<protein>
    <submittedName>
        <fullName evidence="4">Nucleoside phosphorylase domain-containing protein</fullName>
    </submittedName>
</protein>
<dbReference type="SUPFAM" id="SSF53167">
    <property type="entry name" value="Purine and uridine phosphorylases"/>
    <property type="match status" value="1"/>
</dbReference>
<dbReference type="Pfam" id="PF01048">
    <property type="entry name" value="PNP_UDP_1"/>
    <property type="match status" value="1"/>
</dbReference>
<sequence>MTVNSPPTDRSQFGVGIICALPLEATAVSALFDTEWDSHLYGKAVGDTNAYSTGSIGRHNVVLVHMAGMGKIAAATAAANLRASFEGVQLAIVVGVCGAIPLRKQSDMEIHLGDVIISEGLVQYDFGRRYSSNQFARKDTPRDNLPRPSPEIRAVLAKLQVEQGRRALHERTIGHLLDLREKLYGVATYPGATEDKFFEPTYRHKHHVDWTCAACLKNDDVCDSEIKLTCDHLQCHEGNLVPRQRLSEPFNPVIHFGLVASGDTVMKSGVDRDSIAARDQVIAFEMEGAGVRKLFQGVLVIKAACDYADSHKSKNWQGYAAATAAAATKGFLEHWAISLRVDRRTICYFFFKDDFEDQRSSTKALCCILSQLFEARRDLLSEGILEQFEIQGDNFTNSFSELWDTLVTTIEARNAGEVIILLDAIDECEDEGRFLLEDALCKFYGRKRDSNLKFLLTTRPYGKIKRGLRPLDIPELPVIHLSGESDAEMHKISAEIEIFVRERVKNIRAKLRLGHEEQQLLLERLL</sequence>
<dbReference type="Gene3D" id="3.40.50.1580">
    <property type="entry name" value="Nucleoside phosphorylase domain"/>
    <property type="match status" value="1"/>
</dbReference>
<dbReference type="Proteomes" id="UP000596276">
    <property type="component" value="Chromosome 8"/>
</dbReference>
<evidence type="ECO:0000256" key="1">
    <source>
        <dbReference type="ARBA" id="ARBA00022737"/>
    </source>
</evidence>
<dbReference type="VEuPathDB" id="FungiDB:AFLA_013320"/>
<dbReference type="AlphaFoldDB" id="A0A7U2N070"/>
<dbReference type="PANTHER" id="PTHR46082">
    <property type="entry name" value="ATP/GTP-BINDING PROTEIN-RELATED"/>
    <property type="match status" value="1"/>
</dbReference>
<evidence type="ECO:0000313" key="5">
    <source>
        <dbReference type="Proteomes" id="UP000596276"/>
    </source>
</evidence>
<dbReference type="OMA" id="CEDEGRF"/>
<proteinExistence type="predicted"/>
<name>A0A7U2N070_ASPFN</name>
<organism evidence="4 5">
    <name type="scientific">Aspergillus flavus (strain ATCC 200026 / FGSC A1120 / IAM 13836 / NRRL 3357 / JCM 12722 / SRRC 167)</name>
    <dbReference type="NCBI Taxonomy" id="332952"/>
    <lineage>
        <taxon>Eukaryota</taxon>
        <taxon>Fungi</taxon>
        <taxon>Dikarya</taxon>
        <taxon>Ascomycota</taxon>
        <taxon>Pezizomycotina</taxon>
        <taxon>Eurotiomycetes</taxon>
        <taxon>Eurotiomycetidae</taxon>
        <taxon>Eurotiales</taxon>
        <taxon>Aspergillaceae</taxon>
        <taxon>Aspergillus</taxon>
        <taxon>Aspergillus subgen. Circumdati</taxon>
    </lineage>
</organism>
<dbReference type="InterPro" id="IPR053137">
    <property type="entry name" value="NLR-like"/>
</dbReference>
<dbReference type="EMBL" id="CP044616">
    <property type="protein sequence ID" value="QRD93083.1"/>
    <property type="molecule type" value="Genomic_DNA"/>
</dbReference>